<dbReference type="EMBL" id="JBHTCP010000050">
    <property type="protein sequence ID" value="MFC7373174.1"/>
    <property type="molecule type" value="Genomic_DNA"/>
</dbReference>
<name>A0ABW2NRK1_9BACL</name>
<dbReference type="Pfam" id="PF00296">
    <property type="entry name" value="Bac_luciferase"/>
    <property type="match status" value="1"/>
</dbReference>
<comment type="similarity">
    <text evidence="1">To bacterial alkanal monooxygenase alpha and beta chains.</text>
</comment>
<dbReference type="InterPro" id="IPR011251">
    <property type="entry name" value="Luciferase-like_dom"/>
</dbReference>
<accession>A0ABW2NRK1</accession>
<dbReference type="PANTHER" id="PTHR30137">
    <property type="entry name" value="LUCIFERASE-LIKE MONOOXYGENASE"/>
    <property type="match status" value="1"/>
</dbReference>
<evidence type="ECO:0000256" key="1">
    <source>
        <dbReference type="ARBA" id="ARBA00007789"/>
    </source>
</evidence>
<dbReference type="CDD" id="cd00347">
    <property type="entry name" value="Flavin_utilizing_monoxygenases"/>
    <property type="match status" value="1"/>
</dbReference>
<dbReference type="GO" id="GO:0016491">
    <property type="term" value="F:oxidoreductase activity"/>
    <property type="evidence" value="ECO:0007669"/>
    <property type="project" value="UniProtKB-KW"/>
</dbReference>
<keyword evidence="4" id="KW-1185">Reference proteome</keyword>
<gene>
    <name evidence="3" type="ORF">ACFQPF_16150</name>
</gene>
<proteinExistence type="predicted"/>
<dbReference type="EC" id="1.-.-.-" evidence="3"/>
<dbReference type="InterPro" id="IPR019949">
    <property type="entry name" value="CmoO-like"/>
</dbReference>
<organism evidence="3 4">
    <name type="scientific">Fictibacillus iocasae</name>
    <dbReference type="NCBI Taxonomy" id="2715437"/>
    <lineage>
        <taxon>Bacteria</taxon>
        <taxon>Bacillati</taxon>
        <taxon>Bacillota</taxon>
        <taxon>Bacilli</taxon>
        <taxon>Bacillales</taxon>
        <taxon>Fictibacillaceae</taxon>
        <taxon>Fictibacillus</taxon>
    </lineage>
</organism>
<dbReference type="SUPFAM" id="SSF51679">
    <property type="entry name" value="Bacterial luciferase-like"/>
    <property type="match status" value="1"/>
</dbReference>
<dbReference type="Proteomes" id="UP001596549">
    <property type="component" value="Unassembled WGS sequence"/>
</dbReference>
<evidence type="ECO:0000313" key="4">
    <source>
        <dbReference type="Proteomes" id="UP001596549"/>
    </source>
</evidence>
<sequence length="332" mass="36135">MKLSILDQSPVSNGMSATQALHNTITLAQEAEKLGYYRFWVSEHHNSDSLAGSSPEVLISAIAAKTENIRVGSGGVMLPHYSAYKVAENFAVLQSLFPDRIDLGIGRAPGGMPLATMALQENASRDIRDYPNQIDDVADYLHGRTEHHRFQGLKATPQPETSPELWLLGSSGSSASVAAEKGAGFSFAHFINPIGGPQVMNTYLQAFTPSHISQKPANSVAVFAVCAETEEEAERLASSLDLSILLIETGKSRNGIPSVEQAESFPYTPFDREHIANNRGRIIVGTPAKVKAQIERLARAYQTDEVVIVSIIHEFEAKLQSYRLIADAFRGE</sequence>
<evidence type="ECO:0000313" key="3">
    <source>
        <dbReference type="EMBL" id="MFC7373174.1"/>
    </source>
</evidence>
<protein>
    <submittedName>
        <fullName evidence="3">LLM class flavin-dependent oxidoreductase</fullName>
        <ecNumber evidence="3">1.-.-.-</ecNumber>
    </submittedName>
</protein>
<evidence type="ECO:0000259" key="2">
    <source>
        <dbReference type="Pfam" id="PF00296"/>
    </source>
</evidence>
<dbReference type="InterPro" id="IPR036661">
    <property type="entry name" value="Luciferase-like_sf"/>
</dbReference>
<dbReference type="Gene3D" id="3.20.20.30">
    <property type="entry name" value="Luciferase-like domain"/>
    <property type="match status" value="1"/>
</dbReference>
<dbReference type="PANTHER" id="PTHR30137:SF19">
    <property type="entry name" value="LUCIFERASE-LIKE MONOOXYGENASE"/>
    <property type="match status" value="1"/>
</dbReference>
<keyword evidence="3" id="KW-0560">Oxidoreductase</keyword>
<dbReference type="RefSeq" id="WP_379750834.1">
    <property type="nucleotide sequence ID" value="NZ_JBHTCP010000050.1"/>
</dbReference>
<feature type="domain" description="Luciferase-like" evidence="2">
    <location>
        <begin position="1"/>
        <end position="300"/>
    </location>
</feature>
<dbReference type="InterPro" id="IPR050766">
    <property type="entry name" value="Bact_Lucif_Oxidored"/>
</dbReference>
<reference evidence="4" key="1">
    <citation type="journal article" date="2019" name="Int. J. Syst. Evol. Microbiol.">
        <title>The Global Catalogue of Microorganisms (GCM) 10K type strain sequencing project: providing services to taxonomists for standard genome sequencing and annotation.</title>
        <authorList>
            <consortium name="The Broad Institute Genomics Platform"/>
            <consortium name="The Broad Institute Genome Sequencing Center for Infectious Disease"/>
            <person name="Wu L."/>
            <person name="Ma J."/>
        </authorList>
    </citation>
    <scope>NUCLEOTIDE SEQUENCE [LARGE SCALE GENOMIC DNA]</scope>
    <source>
        <strain evidence="4">NBRC 106396</strain>
    </source>
</reference>
<dbReference type="NCBIfam" id="TIGR03558">
    <property type="entry name" value="oxido_grp_1"/>
    <property type="match status" value="1"/>
</dbReference>
<comment type="caution">
    <text evidence="3">The sequence shown here is derived from an EMBL/GenBank/DDBJ whole genome shotgun (WGS) entry which is preliminary data.</text>
</comment>